<evidence type="ECO:0000313" key="2">
    <source>
        <dbReference type="Proteomes" id="UP001305779"/>
    </source>
</evidence>
<keyword evidence="2" id="KW-1185">Reference proteome</keyword>
<proteinExistence type="predicted"/>
<reference evidence="1 2" key="1">
    <citation type="journal article" date="2023" name="G3 (Bethesda)">
        <title>A chromosome-level genome assembly of Zasmidium syzygii isolated from banana leaves.</title>
        <authorList>
            <person name="van Westerhoven A.C."/>
            <person name="Mehrabi R."/>
            <person name="Talebi R."/>
            <person name="Steentjes M.B.F."/>
            <person name="Corcolon B."/>
            <person name="Chong P.A."/>
            <person name="Kema G.H.J."/>
            <person name="Seidl M.F."/>
        </authorList>
    </citation>
    <scope>NUCLEOTIDE SEQUENCE [LARGE SCALE GENOMIC DNA]</scope>
    <source>
        <strain evidence="1 2">P124</strain>
    </source>
</reference>
<protein>
    <submittedName>
        <fullName evidence="1">Uncharacterized protein</fullName>
    </submittedName>
</protein>
<organism evidence="1 2">
    <name type="scientific">Zasmidium cellare</name>
    <name type="common">Wine cellar mold</name>
    <name type="synonym">Racodium cellare</name>
    <dbReference type="NCBI Taxonomy" id="395010"/>
    <lineage>
        <taxon>Eukaryota</taxon>
        <taxon>Fungi</taxon>
        <taxon>Dikarya</taxon>
        <taxon>Ascomycota</taxon>
        <taxon>Pezizomycotina</taxon>
        <taxon>Dothideomycetes</taxon>
        <taxon>Dothideomycetidae</taxon>
        <taxon>Mycosphaerellales</taxon>
        <taxon>Mycosphaerellaceae</taxon>
        <taxon>Zasmidium</taxon>
    </lineage>
</organism>
<dbReference type="EMBL" id="JAXOVC010000006">
    <property type="protein sequence ID" value="KAK4500850.1"/>
    <property type="molecule type" value="Genomic_DNA"/>
</dbReference>
<name>A0ABR0EI70_ZASCE</name>
<sequence length="304" mass="34067">MSGIDVAFCLRATPEQLKQLAGMRNVGKSAVQALTVFSDQKRREIEWIEALRDQKLRSGFFDKVADMPKELAVQMLDVTTENYGPIEYRDDYVDVVAIAAGGILGALDSAQNLGPLMEKALLRNNLLIAPDEYIARATRTTQDEPLPLLAKYLQRARSLVVRVLLEPGRPHKAAQRTAALIKDLTETSRQDASCPLLRSLCIQVIIPSKKHDPNAAFAGWETTFDGVSTGDTSELRPALRDIVQHLQTQTVDGFLVSTFQIRVRSYWSKSEYATWQGEKLDVKGKTVDDILKQAKDERKWIQVQ</sequence>
<gene>
    <name evidence="1" type="ORF">PRZ48_009042</name>
</gene>
<comment type="caution">
    <text evidence="1">The sequence shown here is derived from an EMBL/GenBank/DDBJ whole genome shotgun (WGS) entry which is preliminary data.</text>
</comment>
<accession>A0ABR0EI70</accession>
<evidence type="ECO:0000313" key="1">
    <source>
        <dbReference type="EMBL" id="KAK4500850.1"/>
    </source>
</evidence>
<dbReference type="Proteomes" id="UP001305779">
    <property type="component" value="Unassembled WGS sequence"/>
</dbReference>